<protein>
    <submittedName>
        <fullName evidence="2">Uncharacterized protein</fullName>
    </submittedName>
</protein>
<gene>
    <name evidence="2" type="ORF">D1B31_21000</name>
</gene>
<evidence type="ECO:0000313" key="2">
    <source>
        <dbReference type="EMBL" id="RHW32827.1"/>
    </source>
</evidence>
<feature type="transmembrane region" description="Helical" evidence="1">
    <location>
        <begin position="131"/>
        <end position="152"/>
    </location>
</feature>
<keyword evidence="3" id="KW-1185">Reference proteome</keyword>
<dbReference type="OrthoDB" id="2639582at2"/>
<sequence length="157" mass="18000">MSKSVNELFQPSLKDGWSKTKSYDINHFFLVAFIGGPIPMMVLGTRNAKWLHVPKLRIYLLITISVLVQIVNLVMFYMYTNDAFAEGNRMPRFSMQILSILLFFLYKFVLNKPFQQHLLTDGETQPLFKPALLWILIGVVIKLAIIVAAFMLTGNVD</sequence>
<feature type="transmembrane region" description="Helical" evidence="1">
    <location>
        <begin position="25"/>
        <end position="44"/>
    </location>
</feature>
<dbReference type="EMBL" id="QWEG01000018">
    <property type="protein sequence ID" value="RHW32827.1"/>
    <property type="molecule type" value="Genomic_DNA"/>
</dbReference>
<accession>A0A417YIQ9</accession>
<evidence type="ECO:0000256" key="1">
    <source>
        <dbReference type="SAM" id="Phobius"/>
    </source>
</evidence>
<feature type="transmembrane region" description="Helical" evidence="1">
    <location>
        <begin position="56"/>
        <end position="79"/>
    </location>
</feature>
<dbReference type="AlphaFoldDB" id="A0A417YIQ9"/>
<dbReference type="RefSeq" id="WP_118924137.1">
    <property type="nucleotide sequence ID" value="NZ_QWEG01000018.1"/>
</dbReference>
<keyword evidence="1" id="KW-0472">Membrane</keyword>
<dbReference type="Proteomes" id="UP000284416">
    <property type="component" value="Unassembled WGS sequence"/>
</dbReference>
<keyword evidence="1" id="KW-1133">Transmembrane helix</keyword>
<organism evidence="2 3">
    <name type="scientific">Neobacillus notoginsengisoli</name>
    <dbReference type="NCBI Taxonomy" id="1578198"/>
    <lineage>
        <taxon>Bacteria</taxon>
        <taxon>Bacillati</taxon>
        <taxon>Bacillota</taxon>
        <taxon>Bacilli</taxon>
        <taxon>Bacillales</taxon>
        <taxon>Bacillaceae</taxon>
        <taxon>Neobacillus</taxon>
    </lineage>
</organism>
<comment type="caution">
    <text evidence="2">The sequence shown here is derived from an EMBL/GenBank/DDBJ whole genome shotgun (WGS) entry which is preliminary data.</text>
</comment>
<reference evidence="2 3" key="1">
    <citation type="journal article" date="2017" name="Int. J. Syst. Evol. Microbiol.">
        <title>Bacillus notoginsengisoli sp. nov., a novel bacterium isolated from the rhizosphere of Panax notoginseng.</title>
        <authorList>
            <person name="Zhang M.Y."/>
            <person name="Cheng J."/>
            <person name="Cai Y."/>
            <person name="Zhang T.Y."/>
            <person name="Wu Y.Y."/>
            <person name="Manikprabhu D."/>
            <person name="Li W.J."/>
            <person name="Zhang Y.X."/>
        </authorList>
    </citation>
    <scope>NUCLEOTIDE SEQUENCE [LARGE SCALE GENOMIC DNA]</scope>
    <source>
        <strain evidence="2 3">JCM 30743</strain>
    </source>
</reference>
<keyword evidence="1" id="KW-0812">Transmembrane</keyword>
<name>A0A417YIQ9_9BACI</name>
<feature type="transmembrane region" description="Helical" evidence="1">
    <location>
        <begin position="91"/>
        <end position="110"/>
    </location>
</feature>
<proteinExistence type="predicted"/>
<evidence type="ECO:0000313" key="3">
    <source>
        <dbReference type="Proteomes" id="UP000284416"/>
    </source>
</evidence>